<protein>
    <submittedName>
        <fullName evidence="1">Uncharacterized protein</fullName>
    </submittedName>
</protein>
<evidence type="ECO:0000313" key="2">
    <source>
        <dbReference type="Proteomes" id="UP001596513"/>
    </source>
</evidence>
<organism evidence="1 2">
    <name type="scientific">Hymenobacter humi</name>
    <dbReference type="NCBI Taxonomy" id="1411620"/>
    <lineage>
        <taxon>Bacteria</taxon>
        <taxon>Pseudomonadati</taxon>
        <taxon>Bacteroidota</taxon>
        <taxon>Cytophagia</taxon>
        <taxon>Cytophagales</taxon>
        <taxon>Hymenobacteraceae</taxon>
        <taxon>Hymenobacter</taxon>
    </lineage>
</organism>
<evidence type="ECO:0000313" key="1">
    <source>
        <dbReference type="EMBL" id="MFC7671303.1"/>
    </source>
</evidence>
<reference evidence="2" key="1">
    <citation type="journal article" date="2019" name="Int. J. Syst. Evol. Microbiol.">
        <title>The Global Catalogue of Microorganisms (GCM) 10K type strain sequencing project: providing services to taxonomists for standard genome sequencing and annotation.</title>
        <authorList>
            <consortium name="The Broad Institute Genomics Platform"/>
            <consortium name="The Broad Institute Genome Sequencing Center for Infectious Disease"/>
            <person name="Wu L."/>
            <person name="Ma J."/>
        </authorList>
    </citation>
    <scope>NUCLEOTIDE SEQUENCE [LARGE SCALE GENOMIC DNA]</scope>
    <source>
        <strain evidence="2">JCM 19635</strain>
    </source>
</reference>
<proteinExistence type="predicted"/>
<keyword evidence="2" id="KW-1185">Reference proteome</keyword>
<dbReference type="RefSeq" id="WP_380207320.1">
    <property type="nucleotide sequence ID" value="NZ_JBHTEK010000006.1"/>
</dbReference>
<dbReference type="EMBL" id="JBHTEK010000006">
    <property type="protein sequence ID" value="MFC7671303.1"/>
    <property type="molecule type" value="Genomic_DNA"/>
</dbReference>
<accession>A0ABW2UCN5</accession>
<gene>
    <name evidence="1" type="ORF">ACFQT0_30785</name>
</gene>
<comment type="caution">
    <text evidence="1">The sequence shown here is derived from an EMBL/GenBank/DDBJ whole genome shotgun (WGS) entry which is preliminary data.</text>
</comment>
<name>A0ABW2UCN5_9BACT</name>
<sequence length="53" mass="5460">MTPTCTAACPVSPGSSRRLPRRLSARGVLFLLPLVLLAVAARGQGATLDAGLR</sequence>
<dbReference type="Proteomes" id="UP001596513">
    <property type="component" value="Unassembled WGS sequence"/>
</dbReference>